<feature type="compositionally biased region" description="Low complexity" evidence="1">
    <location>
        <begin position="401"/>
        <end position="436"/>
    </location>
</feature>
<dbReference type="AlphaFoldDB" id="A0A1Y2FGB9"/>
<feature type="region of interest" description="Disordered" evidence="1">
    <location>
        <begin position="452"/>
        <end position="500"/>
    </location>
</feature>
<reference evidence="2 3" key="1">
    <citation type="submission" date="2016-07" db="EMBL/GenBank/DDBJ databases">
        <title>Pervasive Adenine N6-methylation of Active Genes in Fungi.</title>
        <authorList>
            <consortium name="DOE Joint Genome Institute"/>
            <person name="Mondo S.J."/>
            <person name="Dannebaum R.O."/>
            <person name="Kuo R.C."/>
            <person name="Labutti K."/>
            <person name="Haridas S."/>
            <person name="Kuo A."/>
            <person name="Salamov A."/>
            <person name="Ahrendt S.R."/>
            <person name="Lipzen A."/>
            <person name="Sullivan W."/>
            <person name="Andreopoulos W.B."/>
            <person name="Clum A."/>
            <person name="Lindquist E."/>
            <person name="Daum C."/>
            <person name="Ramamoorthy G.K."/>
            <person name="Gryganskyi A."/>
            <person name="Culley D."/>
            <person name="Magnuson J.K."/>
            <person name="James T.Y."/>
            <person name="O'Malley M.A."/>
            <person name="Stajich J.E."/>
            <person name="Spatafora J.W."/>
            <person name="Visel A."/>
            <person name="Grigoriev I.V."/>
        </authorList>
    </citation>
    <scope>NUCLEOTIDE SEQUENCE [LARGE SCALE GENOMIC DNA]</scope>
    <source>
        <strain evidence="2 3">12-1054</strain>
    </source>
</reference>
<evidence type="ECO:0000313" key="2">
    <source>
        <dbReference type="EMBL" id="ORY82464.1"/>
    </source>
</evidence>
<accession>A0A1Y2FGB9</accession>
<dbReference type="RefSeq" id="XP_040725335.1">
    <property type="nucleotide sequence ID" value="XM_040866927.1"/>
</dbReference>
<proteinExistence type="predicted"/>
<feature type="region of interest" description="Disordered" evidence="1">
    <location>
        <begin position="136"/>
        <end position="156"/>
    </location>
</feature>
<feature type="compositionally biased region" description="Polar residues" evidence="1">
    <location>
        <begin position="198"/>
        <end position="224"/>
    </location>
</feature>
<evidence type="ECO:0000256" key="1">
    <source>
        <dbReference type="SAM" id="MobiDB-lite"/>
    </source>
</evidence>
<organism evidence="2 3">
    <name type="scientific">Protomyces lactucae-debilis</name>
    <dbReference type="NCBI Taxonomy" id="2754530"/>
    <lineage>
        <taxon>Eukaryota</taxon>
        <taxon>Fungi</taxon>
        <taxon>Dikarya</taxon>
        <taxon>Ascomycota</taxon>
        <taxon>Taphrinomycotina</taxon>
        <taxon>Taphrinomycetes</taxon>
        <taxon>Taphrinales</taxon>
        <taxon>Protomycetaceae</taxon>
        <taxon>Protomyces</taxon>
    </lineage>
</organism>
<protein>
    <submittedName>
        <fullName evidence="2">Uncharacterized protein</fullName>
    </submittedName>
</protein>
<evidence type="ECO:0000313" key="3">
    <source>
        <dbReference type="Proteomes" id="UP000193685"/>
    </source>
</evidence>
<comment type="caution">
    <text evidence="2">The sequence shown here is derived from an EMBL/GenBank/DDBJ whole genome shotgun (WGS) entry which is preliminary data.</text>
</comment>
<dbReference type="GeneID" id="63783526"/>
<feature type="region of interest" description="Disordered" evidence="1">
    <location>
        <begin position="520"/>
        <end position="613"/>
    </location>
</feature>
<dbReference type="EMBL" id="MCFI01000009">
    <property type="protein sequence ID" value="ORY82464.1"/>
    <property type="molecule type" value="Genomic_DNA"/>
</dbReference>
<feature type="compositionally biased region" description="Basic and acidic residues" evidence="1">
    <location>
        <begin position="345"/>
        <end position="368"/>
    </location>
</feature>
<feature type="compositionally biased region" description="Low complexity" evidence="1">
    <location>
        <begin position="548"/>
        <end position="580"/>
    </location>
</feature>
<feature type="compositionally biased region" description="Polar residues" evidence="1">
    <location>
        <begin position="308"/>
        <end position="319"/>
    </location>
</feature>
<name>A0A1Y2FGB9_PROLT</name>
<keyword evidence="3" id="KW-1185">Reference proteome</keyword>
<dbReference type="Proteomes" id="UP000193685">
    <property type="component" value="Unassembled WGS sequence"/>
</dbReference>
<feature type="region of interest" description="Disordered" evidence="1">
    <location>
        <begin position="304"/>
        <end position="436"/>
    </location>
</feature>
<sequence length="613" mass="65413">MRGRIPVSATLVSQKKLQVVAKMVCVGEGEMSVAAWQATLCTLFEKRYPQERINIVAVQTAGGAEVDSDFLLSDILGRHEEPELIVIVEDAGIHLQQWQSTMGRSSQLLASLTPTKPTPIKSDGLSAKARADLLRDGRTASSAHVPPGSISKLRKSPLSQDTIKLIREDIARSELHPALSTSLKRKRSPSSEHDSTREPSGTNCSAQASSGGSRTPKMQTTRNLTQTEHAKTITAAECESSLVSPQKKGYADSLSLIPDDMTSNPSNQTVRRAAGAIWPSETNSLTLPVPTTCTPDQAIHEFKASEHQLPQQNTLSQRDATSDDANSDDLARFMSSDGDDDDDDNRAVRDNRQSGEAIPERRQGEVRKGSSPGTPHTNGHFAWRRSKSGSRSPHGSNAESTTLPEDLLLPETDGESMASKDLSDSSSSRSETGSAAAWTSVNLVAREKCELSEKDAQQVQRKRSESVGARAASRQSPGDNHDARGSEATPSGSLRHARPSLVTRPFKSLSWLANQPVQRAKGELRSGDESLPVLAVGDKSPLAGSHLSTKGASAISSSESTSSESDSEDSSLNNDGDLSDAGLPASKKASATNSPARSEAHIKKSRGVRGLLG</sequence>
<gene>
    <name evidence="2" type="ORF">BCR37DRAFT_303078</name>
</gene>
<feature type="region of interest" description="Disordered" evidence="1">
    <location>
        <begin position="176"/>
        <end position="224"/>
    </location>
</feature>
<feature type="compositionally biased region" description="Polar residues" evidence="1">
    <location>
        <begin position="389"/>
        <end position="400"/>
    </location>
</feature>